<dbReference type="InterPro" id="IPR029035">
    <property type="entry name" value="DHS-like_NAD/FAD-binding_dom"/>
</dbReference>
<evidence type="ECO:0000313" key="2">
    <source>
        <dbReference type="Proteomes" id="UP001149821"/>
    </source>
</evidence>
<accession>A0ABT5QK55</accession>
<dbReference type="Pfam" id="PF13289">
    <property type="entry name" value="SIR2_2"/>
    <property type="match status" value="1"/>
</dbReference>
<protein>
    <submittedName>
        <fullName evidence="1">SIR2 family protein</fullName>
    </submittedName>
</protein>
<reference evidence="1" key="1">
    <citation type="submission" date="2021-12" db="EMBL/GenBank/DDBJ databases">
        <title>Enterovibrio ZSDZ35 sp. nov. and Enterovibrio ZSDZ42 sp. nov., isolated from coastal seawater in Qingdao.</title>
        <authorList>
            <person name="Zhang P."/>
        </authorList>
    </citation>
    <scope>NUCLEOTIDE SEQUENCE</scope>
    <source>
        <strain evidence="1">ZSDZ35</strain>
    </source>
</reference>
<proteinExistence type="predicted"/>
<dbReference type="Proteomes" id="UP001149821">
    <property type="component" value="Unassembled WGS sequence"/>
</dbReference>
<dbReference type="RefSeq" id="WP_274141781.1">
    <property type="nucleotide sequence ID" value="NZ_JAJUBB010000005.1"/>
</dbReference>
<dbReference type="EMBL" id="JAJUBB010000005">
    <property type="protein sequence ID" value="MDD1781370.1"/>
    <property type="molecule type" value="Genomic_DNA"/>
</dbReference>
<gene>
    <name evidence="1" type="ORF">LRP49_09155</name>
</gene>
<sequence length="1261" mass="143063">MRFVEDGPLIPDELLIARDEGRVVFFCGAGVSLAKAGLADFVGLTKAILSDLRVPDSNEASIAMREMYELGKRSPECAGLITADRVFGLLEREFDTRDIESAVAKALKPADNVDLSAHQTIIDLATTPDNRVHLVTTNFDTLFTQAKPDLDIIVPPRLPDPARPASLDGVIHLHGAVDSHYEKASGDGFILSSGSFGRAYLAEAWATNFIKEVLQRYVVVFLGYQADDPPVHYLLEAMSRGFGERASVYAFQSDDVGAATAKWSERGVKPIVYSCQNRHSALWDTLELWAERARNVDEWQKKVFLSMMESPKDLKPYQRGQVAHLISSVSGSELLTSSEAQANPEWLCVLDPIIRYSKPTSAYWDMEGNIDPFELYCLDDDPLPADDRNSLQSRIPSDAWSAFNLNQVDMHLLGLEGRSIFRGYYASMPPELIPRMRHLALWVSRNLDKGPTLYWASSQTAFHPYLIRLIESSLSSSSDSVTPELCCLWQQLLDSKKFQEDNAYSRWYEFKAKVNQAGWSYEKAIEFGELFKPSLRVSPVRGLPLEYFGADTKDLATCVDRQIVYPIPDEEIRIPDEWLETTIRSMQVAIELACALDMEKSIYNHKYIEALLCEEQEEYCLNHYESEDALPWVKYYLSLIDDLSRKDADATKRIVNSWGTDSTLYRRLRFWAYVKIEGLGTDFIESYVNSCDVDDFYSNGRSFDLLQAVACTYSAWKEDSRSEFERQLLEGPSWYDSSSIQDTQRKSSVTLQAVYMLKKCGYVFSSTAESKIKALHVTIPEWEYREEPSSGSTKSGFVRTTKDYSVLNDVPLKDICRTAKENTGSTENWLVENAPFSGLVLEKPIRAFLALAVSLKHEEGNAWAWIKFLHDEKASHENGRLLVSVASRLMLLSKTPAFDYQVAYAATSWLQRNSKKLHEKNRDLFVEFLDCLITCLEENESLARSGIVSSNTRLDWFSKGINSTPYHLADALVSSIEPSEDGLSWQSFAERLLRLNGNAKRFALVRFTETLGFFYHNFPSWTKDNLLNILFSANVEQDTKDAFWDGLLRNTRVPPQALFVALKREIAVYALSYKQRDNFRGSGKIAGLIVGGWWGLSEGTPVYTDNELTEILNDADNSFLARVLSNVLSWHCNEDSKDKVFHLLSNVWPRQRSARSPEQSSILCEILLKNEEHFGALFPVVKQYLTTINRNNTIAYKLKQSKDIIAKHPNEALDMLSVILPANANDWSYGIEEVFEMFKASEVDVTSSQRYVELVRKLRAR</sequence>
<evidence type="ECO:0000313" key="1">
    <source>
        <dbReference type="EMBL" id="MDD1781370.1"/>
    </source>
</evidence>
<organism evidence="1 2">
    <name type="scientific">Enterovibrio qingdaonensis</name>
    <dbReference type="NCBI Taxonomy" id="2899818"/>
    <lineage>
        <taxon>Bacteria</taxon>
        <taxon>Pseudomonadati</taxon>
        <taxon>Pseudomonadota</taxon>
        <taxon>Gammaproteobacteria</taxon>
        <taxon>Vibrionales</taxon>
        <taxon>Vibrionaceae</taxon>
        <taxon>Enterovibrio</taxon>
    </lineage>
</organism>
<dbReference type="Gene3D" id="3.40.50.1220">
    <property type="entry name" value="TPP-binding domain"/>
    <property type="match status" value="1"/>
</dbReference>
<keyword evidence="2" id="KW-1185">Reference proteome</keyword>
<comment type="caution">
    <text evidence="1">The sequence shown here is derived from an EMBL/GenBank/DDBJ whole genome shotgun (WGS) entry which is preliminary data.</text>
</comment>
<dbReference type="SUPFAM" id="SSF52467">
    <property type="entry name" value="DHS-like NAD/FAD-binding domain"/>
    <property type="match status" value="1"/>
</dbReference>
<name>A0ABT5QK55_9GAMM</name>